<dbReference type="GO" id="GO:0000062">
    <property type="term" value="F:fatty-acyl-CoA binding"/>
    <property type="evidence" value="ECO:0007669"/>
    <property type="project" value="InterPro"/>
</dbReference>
<reference evidence="3" key="1">
    <citation type="submission" date="2017-02" db="UniProtKB">
        <authorList>
            <consortium name="WormBaseParasite"/>
        </authorList>
    </citation>
    <scope>IDENTIFICATION</scope>
</reference>
<feature type="domain" description="ACB" evidence="2">
    <location>
        <begin position="1"/>
        <end position="85"/>
    </location>
</feature>
<dbReference type="Pfam" id="PF00887">
    <property type="entry name" value="ACBP"/>
    <property type="match status" value="1"/>
</dbReference>
<dbReference type="GO" id="GO:0005737">
    <property type="term" value="C:cytoplasm"/>
    <property type="evidence" value="ECO:0007669"/>
    <property type="project" value="TreeGrafter"/>
</dbReference>
<dbReference type="PANTHER" id="PTHR23310">
    <property type="entry name" value="ACYL-COA-BINDING PROTEIN, ACBP"/>
    <property type="match status" value="1"/>
</dbReference>
<dbReference type="PANTHER" id="PTHR23310:SF120">
    <property type="entry name" value="ACYL-COA-BINDING PROTEIN HOMOLOG 3"/>
    <property type="match status" value="1"/>
</dbReference>
<dbReference type="PROSITE" id="PS51228">
    <property type="entry name" value="ACB_2"/>
    <property type="match status" value="1"/>
</dbReference>
<name>A0A0M3K5P0_ANISI</name>
<proteinExistence type="predicted"/>
<sequence>LLQVQKFSMASISGPFIATNDDKLLFYSLFKQATIGQVNVPKPSFFSVVERYKWNAWNELGRMPQDEAKEKYIFTLVEFLNKAAEQMNIFEWFSKSDNFDARKFQLIGFIQ</sequence>
<dbReference type="AlphaFoldDB" id="A0A0M3K5P0"/>
<dbReference type="InterPro" id="IPR035984">
    <property type="entry name" value="Acyl-CoA-binding_sf"/>
</dbReference>
<keyword evidence="1" id="KW-0446">Lipid-binding</keyword>
<dbReference type="InterPro" id="IPR014352">
    <property type="entry name" value="FERM/acyl-CoA-bd_prot_sf"/>
</dbReference>
<organism evidence="3">
    <name type="scientific">Anisakis simplex</name>
    <name type="common">Herring worm</name>
    <dbReference type="NCBI Taxonomy" id="6269"/>
    <lineage>
        <taxon>Eukaryota</taxon>
        <taxon>Metazoa</taxon>
        <taxon>Ecdysozoa</taxon>
        <taxon>Nematoda</taxon>
        <taxon>Chromadorea</taxon>
        <taxon>Rhabditida</taxon>
        <taxon>Spirurina</taxon>
        <taxon>Ascaridomorpha</taxon>
        <taxon>Ascaridoidea</taxon>
        <taxon>Anisakidae</taxon>
        <taxon>Anisakis</taxon>
        <taxon>Anisakis simplex complex</taxon>
    </lineage>
</organism>
<dbReference type="InterPro" id="IPR000582">
    <property type="entry name" value="Acyl-CoA-binding_protein"/>
</dbReference>
<dbReference type="GO" id="GO:0006631">
    <property type="term" value="P:fatty acid metabolic process"/>
    <property type="evidence" value="ECO:0007669"/>
    <property type="project" value="TreeGrafter"/>
</dbReference>
<evidence type="ECO:0000313" key="3">
    <source>
        <dbReference type="WBParaSite" id="ASIM_0001628101-mRNA-1"/>
    </source>
</evidence>
<accession>A0A0M3K5P0</accession>
<dbReference type="SUPFAM" id="SSF47027">
    <property type="entry name" value="Acyl-CoA binding protein"/>
    <property type="match status" value="1"/>
</dbReference>
<dbReference type="WBParaSite" id="ASIM_0001628101-mRNA-1">
    <property type="protein sequence ID" value="ASIM_0001628101-mRNA-1"/>
    <property type="gene ID" value="ASIM_0001628101"/>
</dbReference>
<evidence type="ECO:0000259" key="2">
    <source>
        <dbReference type="PROSITE" id="PS51228"/>
    </source>
</evidence>
<dbReference type="PRINTS" id="PR00689">
    <property type="entry name" value="ACOABINDINGP"/>
</dbReference>
<evidence type="ECO:0000256" key="1">
    <source>
        <dbReference type="ARBA" id="ARBA00023121"/>
    </source>
</evidence>
<protein>
    <submittedName>
        <fullName evidence="3">Acyl-CoA-binding protein homolog 3 (inferred by orthology to a C. elegans protein)</fullName>
    </submittedName>
</protein>
<dbReference type="Gene3D" id="1.20.80.10">
    <property type="match status" value="1"/>
</dbReference>